<dbReference type="InterPro" id="IPR047146">
    <property type="entry name" value="Cyt_P450_E_CYP52_fungi"/>
</dbReference>
<keyword evidence="12" id="KW-1185">Reference proteome</keyword>
<evidence type="ECO:0000256" key="4">
    <source>
        <dbReference type="ARBA" id="ARBA00022723"/>
    </source>
</evidence>
<feature type="chain" id="PRO_5034166972" evidence="10">
    <location>
        <begin position="24"/>
        <end position="535"/>
    </location>
</feature>
<feature type="signal peptide" evidence="10">
    <location>
        <begin position="1"/>
        <end position="23"/>
    </location>
</feature>
<dbReference type="GO" id="GO:0016712">
    <property type="term" value="F:oxidoreductase activity, acting on paired donors, with incorporation or reduction of molecular oxygen, reduced flavin or flavoprotein as one donor, and incorporation of one atom of oxygen"/>
    <property type="evidence" value="ECO:0007669"/>
    <property type="project" value="InterPro"/>
</dbReference>
<name>A0A8H4IJB7_9PEZI</name>
<evidence type="ECO:0000256" key="1">
    <source>
        <dbReference type="ARBA" id="ARBA00001971"/>
    </source>
</evidence>
<keyword evidence="6 8" id="KW-0408">Iron</keyword>
<dbReference type="GO" id="GO:0005506">
    <property type="term" value="F:iron ion binding"/>
    <property type="evidence" value="ECO:0007669"/>
    <property type="project" value="InterPro"/>
</dbReference>
<dbReference type="Proteomes" id="UP000572817">
    <property type="component" value="Unassembled WGS sequence"/>
</dbReference>
<evidence type="ECO:0000256" key="10">
    <source>
        <dbReference type="SAM" id="SignalP"/>
    </source>
</evidence>
<keyword evidence="3 8" id="KW-0349">Heme</keyword>
<proteinExistence type="inferred from homology"/>
<dbReference type="SUPFAM" id="SSF48264">
    <property type="entry name" value="Cytochrome P450"/>
    <property type="match status" value="1"/>
</dbReference>
<evidence type="ECO:0000256" key="5">
    <source>
        <dbReference type="ARBA" id="ARBA00023002"/>
    </source>
</evidence>
<dbReference type="PANTHER" id="PTHR24287:SF1">
    <property type="entry name" value="P450, PUTATIVE (EUROFUNG)-RELATED"/>
    <property type="match status" value="1"/>
</dbReference>
<reference evidence="11" key="1">
    <citation type="submission" date="2020-04" db="EMBL/GenBank/DDBJ databases">
        <title>Genome Assembly and Annotation of Botryosphaeria dothidea sdau 11-99, a Latent Pathogen of Apple Fruit Ring Rot in China.</title>
        <authorList>
            <person name="Yu C."/>
            <person name="Diao Y."/>
            <person name="Lu Q."/>
            <person name="Zhao J."/>
            <person name="Cui S."/>
            <person name="Peng C."/>
            <person name="He B."/>
            <person name="Liu H."/>
        </authorList>
    </citation>
    <scope>NUCLEOTIDE SEQUENCE [LARGE SCALE GENOMIC DNA]</scope>
    <source>
        <strain evidence="11">Sdau11-99</strain>
    </source>
</reference>
<dbReference type="AlphaFoldDB" id="A0A8H4IJB7"/>
<dbReference type="PRINTS" id="PR00464">
    <property type="entry name" value="EP450II"/>
</dbReference>
<dbReference type="CDD" id="cd11063">
    <property type="entry name" value="CYP52"/>
    <property type="match status" value="1"/>
</dbReference>
<evidence type="ECO:0000313" key="12">
    <source>
        <dbReference type="Proteomes" id="UP000572817"/>
    </source>
</evidence>
<dbReference type="PRINTS" id="PR00385">
    <property type="entry name" value="P450"/>
</dbReference>
<dbReference type="InterPro" id="IPR036396">
    <property type="entry name" value="Cyt_P450_sf"/>
</dbReference>
<dbReference type="Gene3D" id="1.10.630.10">
    <property type="entry name" value="Cytochrome P450"/>
    <property type="match status" value="1"/>
</dbReference>
<evidence type="ECO:0000256" key="8">
    <source>
        <dbReference type="PIRSR" id="PIRSR602402-1"/>
    </source>
</evidence>
<evidence type="ECO:0000256" key="6">
    <source>
        <dbReference type="ARBA" id="ARBA00023004"/>
    </source>
</evidence>
<keyword evidence="7 9" id="KW-0503">Monooxygenase</keyword>
<dbReference type="Pfam" id="PF00067">
    <property type="entry name" value="p450"/>
    <property type="match status" value="1"/>
</dbReference>
<keyword evidence="10" id="KW-0732">Signal</keyword>
<dbReference type="OrthoDB" id="1470350at2759"/>
<dbReference type="InterPro" id="IPR017972">
    <property type="entry name" value="Cyt_P450_CS"/>
</dbReference>
<comment type="cofactor">
    <cofactor evidence="1 8">
        <name>heme</name>
        <dbReference type="ChEBI" id="CHEBI:30413"/>
    </cofactor>
</comment>
<keyword evidence="5 9" id="KW-0560">Oxidoreductase</keyword>
<dbReference type="InterPro" id="IPR002974">
    <property type="entry name" value="Cyt_P450_E_CYP52_ascomycetes"/>
</dbReference>
<evidence type="ECO:0000256" key="9">
    <source>
        <dbReference type="RuleBase" id="RU000461"/>
    </source>
</evidence>
<comment type="similarity">
    <text evidence="2 9">Belongs to the cytochrome P450 family.</text>
</comment>
<comment type="caution">
    <text evidence="11">The sequence shown here is derived from an EMBL/GenBank/DDBJ whole genome shotgun (WGS) entry which is preliminary data.</text>
</comment>
<evidence type="ECO:0000313" key="11">
    <source>
        <dbReference type="EMBL" id="KAF4302222.1"/>
    </source>
</evidence>
<dbReference type="EMBL" id="WWBZ02000073">
    <property type="protein sequence ID" value="KAF4302222.1"/>
    <property type="molecule type" value="Genomic_DNA"/>
</dbReference>
<dbReference type="InterPro" id="IPR002402">
    <property type="entry name" value="Cyt_P450_E_grp-II"/>
</dbReference>
<evidence type="ECO:0000256" key="3">
    <source>
        <dbReference type="ARBA" id="ARBA00022617"/>
    </source>
</evidence>
<dbReference type="PROSITE" id="PS00086">
    <property type="entry name" value="CYTOCHROME_P450"/>
    <property type="match status" value="1"/>
</dbReference>
<evidence type="ECO:0000256" key="7">
    <source>
        <dbReference type="ARBA" id="ARBA00023033"/>
    </source>
</evidence>
<dbReference type="PRINTS" id="PR01239">
    <property type="entry name" value="EP450IICYP52"/>
</dbReference>
<feature type="binding site" description="axial binding residue" evidence="8">
    <location>
        <position position="478"/>
    </location>
    <ligand>
        <name>heme</name>
        <dbReference type="ChEBI" id="CHEBI:30413"/>
    </ligand>
    <ligandPart>
        <name>Fe</name>
        <dbReference type="ChEBI" id="CHEBI:18248"/>
    </ligandPart>
</feature>
<sequence length="535" mass="60968">MYVIKFLALWSVAALLLSKVVHHFVAKRRHAALSRNLGCQSAPAYTPGDLFGIYNLYLMIKAAKKHFLPELMIERMKIVSQRENRLVTTFRTTAAGSVTIFTCEPRNIQAILATQFKDFEFGHIRNKSFRPMLGHGIFATDGKQWEHSRAMLRPQFARDQINDLELEETHVQKLFKVLPHSDNSGWTDILDIQPLFFRLTIDTATEFLFDESVESQLGTVADLSTNNNALQTIDEKAFSTAFDRAQQYIFRASRMGVAYRLGHNIDSRRTIKIVHKFVDYYVQLALSAESREKVLEEGSGSRKQKYVFLDAISQLTRNPVELRDQLLNILLAGRDTRASLLSWTFLVLSQRPDIFAKLRNAVLNDFGTYENPRNITFATLKDCAYLQYTLNESLRLYAVVLVNERAAAVDTTLPLGGGPDGNSPIFILKGTRVNYSVHAMHKRKDLWGEDAEEFRPERWESRKHGWEYLPFNGGPRICLGQQFALTEAGYVVVRLLQKFDALEGFADAEIGYRMTLTCAPAHGVKLRFRAAKAQK</sequence>
<dbReference type="InterPro" id="IPR001128">
    <property type="entry name" value="Cyt_P450"/>
</dbReference>
<dbReference type="GO" id="GO:0020037">
    <property type="term" value="F:heme binding"/>
    <property type="evidence" value="ECO:0007669"/>
    <property type="project" value="InterPro"/>
</dbReference>
<accession>A0A8H4IJB7</accession>
<evidence type="ECO:0000256" key="2">
    <source>
        <dbReference type="ARBA" id="ARBA00010617"/>
    </source>
</evidence>
<dbReference type="PANTHER" id="PTHR24287">
    <property type="entry name" value="P450, PUTATIVE (EUROFUNG)-RELATED"/>
    <property type="match status" value="1"/>
</dbReference>
<organism evidence="11 12">
    <name type="scientific">Botryosphaeria dothidea</name>
    <dbReference type="NCBI Taxonomy" id="55169"/>
    <lineage>
        <taxon>Eukaryota</taxon>
        <taxon>Fungi</taxon>
        <taxon>Dikarya</taxon>
        <taxon>Ascomycota</taxon>
        <taxon>Pezizomycotina</taxon>
        <taxon>Dothideomycetes</taxon>
        <taxon>Dothideomycetes incertae sedis</taxon>
        <taxon>Botryosphaeriales</taxon>
        <taxon>Botryosphaeriaceae</taxon>
        <taxon>Botryosphaeria</taxon>
    </lineage>
</organism>
<keyword evidence="4 8" id="KW-0479">Metal-binding</keyword>
<protein>
    <submittedName>
        <fullName evidence="11">Cytochrome p450 family protein</fullName>
    </submittedName>
</protein>
<gene>
    <name evidence="11" type="ORF">GTA08_BOTSDO09650</name>
</gene>